<proteinExistence type="predicted"/>
<dbReference type="PANTHER" id="PTHR47083:SF1">
    <property type="entry name" value="TESTIS-EXPRESSED PROTEIN 11"/>
    <property type="match status" value="1"/>
</dbReference>
<evidence type="ECO:0000313" key="2">
    <source>
        <dbReference type="Proteomes" id="UP000678393"/>
    </source>
</evidence>
<dbReference type="EMBL" id="CAJHNH020003369">
    <property type="protein sequence ID" value="CAG5129155.1"/>
    <property type="molecule type" value="Genomic_DNA"/>
</dbReference>
<evidence type="ECO:0008006" key="3">
    <source>
        <dbReference type="Google" id="ProtNLM"/>
    </source>
</evidence>
<evidence type="ECO:0000313" key="1">
    <source>
        <dbReference type="EMBL" id="CAG5129155.1"/>
    </source>
</evidence>
<dbReference type="GO" id="GO:0007060">
    <property type="term" value="P:male meiosis chromosome segregation"/>
    <property type="evidence" value="ECO:0007669"/>
    <property type="project" value="TreeGrafter"/>
</dbReference>
<dbReference type="InterPro" id="IPR042861">
    <property type="entry name" value="TEX11"/>
</dbReference>
<keyword evidence="2" id="KW-1185">Reference proteome</keyword>
<sequence>YNKLLSAQDKDTIPAAEIQDEALWFMKLTWNMALQSKGDPFCMKEFFNLCFQLLSLCAADVENYSRHQNCLLMSCAACLQLARQTKDQNTLQSLLEEVLIHVEEYRQAEKSNQNTVWAQEASSSADMFLLIYEFEALTKLKDQRSELVLERAFSLPILDPKLFHTLAALAVDPPANNRRLSMRALKVAIRQHLQMDSPDFIRCSADVRNLIELSMSGNEDEALGYFKETFEMIERRAKEKYPEIEILWLMTKSWNYGLHLYNCGKFQESEQWCGMSMRFLKYLSSVKDDYEEQMMSLYQEIMNCLDKQSVLTSVSK</sequence>
<feature type="non-terminal residue" evidence="1">
    <location>
        <position position="316"/>
    </location>
</feature>
<protein>
    <recommendedName>
        <fullName evidence="3">Testis expressed 11</fullName>
    </recommendedName>
</protein>
<organism evidence="1 2">
    <name type="scientific">Candidula unifasciata</name>
    <dbReference type="NCBI Taxonomy" id="100452"/>
    <lineage>
        <taxon>Eukaryota</taxon>
        <taxon>Metazoa</taxon>
        <taxon>Spiralia</taxon>
        <taxon>Lophotrochozoa</taxon>
        <taxon>Mollusca</taxon>
        <taxon>Gastropoda</taxon>
        <taxon>Heterobranchia</taxon>
        <taxon>Euthyneura</taxon>
        <taxon>Panpulmonata</taxon>
        <taxon>Eupulmonata</taxon>
        <taxon>Stylommatophora</taxon>
        <taxon>Helicina</taxon>
        <taxon>Helicoidea</taxon>
        <taxon>Geomitridae</taxon>
        <taxon>Candidula</taxon>
    </lineage>
</organism>
<reference evidence="1" key="1">
    <citation type="submission" date="2021-04" db="EMBL/GenBank/DDBJ databases">
        <authorList>
            <consortium name="Molecular Ecology Group"/>
        </authorList>
    </citation>
    <scope>NUCLEOTIDE SEQUENCE</scope>
</reference>
<dbReference type="PANTHER" id="PTHR47083">
    <property type="entry name" value="TESTIS-EXPRESSED PROTEIN 11"/>
    <property type="match status" value="1"/>
</dbReference>
<dbReference type="GO" id="GO:0007130">
    <property type="term" value="P:synaptonemal complex assembly"/>
    <property type="evidence" value="ECO:0007669"/>
    <property type="project" value="TreeGrafter"/>
</dbReference>
<dbReference type="Proteomes" id="UP000678393">
    <property type="component" value="Unassembled WGS sequence"/>
</dbReference>
<comment type="caution">
    <text evidence="1">The sequence shown here is derived from an EMBL/GenBank/DDBJ whole genome shotgun (WGS) entry which is preliminary data.</text>
</comment>
<gene>
    <name evidence="1" type="ORF">CUNI_LOCUS14713</name>
</gene>
<dbReference type="OrthoDB" id="65716at2759"/>
<dbReference type="GO" id="GO:0000801">
    <property type="term" value="C:central element"/>
    <property type="evidence" value="ECO:0007669"/>
    <property type="project" value="TreeGrafter"/>
</dbReference>
<dbReference type="GO" id="GO:0007131">
    <property type="term" value="P:reciprocal meiotic recombination"/>
    <property type="evidence" value="ECO:0007669"/>
    <property type="project" value="TreeGrafter"/>
</dbReference>
<name>A0A8S3ZN23_9EUPU</name>
<dbReference type="AlphaFoldDB" id="A0A8S3ZN23"/>
<accession>A0A8S3ZN23</accession>